<dbReference type="Gene3D" id="1.20.1070.10">
    <property type="entry name" value="Rhodopsin 7-helix transmembrane proteins"/>
    <property type="match status" value="2"/>
</dbReference>
<feature type="transmembrane region" description="Helical" evidence="5">
    <location>
        <begin position="210"/>
        <end position="230"/>
    </location>
</feature>
<gene>
    <name evidence="8" type="primary">Cnig_chr_V.g17327</name>
    <name evidence="8" type="ORF">B9Z55_017327</name>
</gene>
<accession>A0A2G5T989</accession>
<protein>
    <recommendedName>
        <fullName evidence="7">G-protein coupled receptors family 1 profile domain-containing protein</fullName>
    </recommendedName>
</protein>
<dbReference type="STRING" id="1611254.A0A2G5T989"/>
<keyword evidence="2 5" id="KW-0812">Transmembrane</keyword>
<evidence type="ECO:0000256" key="4">
    <source>
        <dbReference type="ARBA" id="ARBA00023136"/>
    </source>
</evidence>
<dbReference type="InterPro" id="IPR019427">
    <property type="entry name" value="7TM_GPCR_serpentine_rcpt_Srw"/>
</dbReference>
<feature type="domain" description="G-protein coupled receptors family 1 profile" evidence="7">
    <location>
        <begin position="1"/>
        <end position="272"/>
    </location>
</feature>
<keyword evidence="9" id="KW-1185">Reference proteome</keyword>
<reference evidence="9" key="1">
    <citation type="submission" date="2017-10" db="EMBL/GenBank/DDBJ databases">
        <title>Rapid genome shrinkage in a self-fertile nematode reveals novel sperm competition proteins.</title>
        <authorList>
            <person name="Yin D."/>
            <person name="Schwarz E.M."/>
            <person name="Thomas C.G."/>
            <person name="Felde R.L."/>
            <person name="Korf I.F."/>
            <person name="Cutter A.D."/>
            <person name="Schartner C.M."/>
            <person name="Ralston E.J."/>
            <person name="Meyer B.J."/>
            <person name="Haag E.S."/>
        </authorList>
    </citation>
    <scope>NUCLEOTIDE SEQUENCE [LARGE SCALE GENOMIC DNA]</scope>
    <source>
        <strain evidence="9">JU1422</strain>
    </source>
</reference>
<keyword evidence="4 5" id="KW-0472">Membrane</keyword>
<dbReference type="OrthoDB" id="5864054at2759"/>
<evidence type="ECO:0000256" key="5">
    <source>
        <dbReference type="SAM" id="Phobius"/>
    </source>
</evidence>
<dbReference type="InterPro" id="IPR017452">
    <property type="entry name" value="GPCR_Rhodpsn_7TM"/>
</dbReference>
<evidence type="ECO:0000256" key="2">
    <source>
        <dbReference type="ARBA" id="ARBA00022692"/>
    </source>
</evidence>
<evidence type="ECO:0000256" key="1">
    <source>
        <dbReference type="ARBA" id="ARBA00004370"/>
    </source>
</evidence>
<dbReference type="GO" id="GO:0016020">
    <property type="term" value="C:membrane"/>
    <property type="evidence" value="ECO:0007669"/>
    <property type="project" value="UniProtKB-SubCell"/>
</dbReference>
<dbReference type="GO" id="GO:0008528">
    <property type="term" value="F:G protein-coupled peptide receptor activity"/>
    <property type="evidence" value="ECO:0007669"/>
    <property type="project" value="InterPro"/>
</dbReference>
<keyword evidence="3 5" id="KW-1133">Transmembrane helix</keyword>
<feature type="chain" id="PRO_5013955955" description="G-protein coupled receptors family 1 profile domain-containing protein" evidence="6">
    <location>
        <begin position="23"/>
        <end position="443"/>
    </location>
</feature>
<evidence type="ECO:0000256" key="3">
    <source>
        <dbReference type="ARBA" id="ARBA00022989"/>
    </source>
</evidence>
<organism evidence="8 9">
    <name type="scientific">Caenorhabditis nigoni</name>
    <dbReference type="NCBI Taxonomy" id="1611254"/>
    <lineage>
        <taxon>Eukaryota</taxon>
        <taxon>Metazoa</taxon>
        <taxon>Ecdysozoa</taxon>
        <taxon>Nematoda</taxon>
        <taxon>Chromadorea</taxon>
        <taxon>Rhabditida</taxon>
        <taxon>Rhabditina</taxon>
        <taxon>Rhabditomorpha</taxon>
        <taxon>Rhabditoidea</taxon>
        <taxon>Rhabditidae</taxon>
        <taxon>Peloderinae</taxon>
        <taxon>Caenorhabditis</taxon>
    </lineage>
</organism>
<sequence length="443" mass="50104">MRTSSTNSIMIGIAICDLIVLSENVYERVQGYWFFNYDNPCVNDFKYWYLYSLHVGEILQTIFEKASFGLGVSLALTRLVIMKAAGTTLKISKPLFGYLLILVLVGLSSVHSLYYFRIFSFNPMGNWEPIETCTGYPANYSEPAFYRGYQDNKIRSQIVTRYKMINGVFRILVSVAYPILAILLIFEIRKSAKFASKALNSKISEERYRTCRMIIVMTVFYVIASTPTGFSEYVQLFVTLGYNSIWGTLLIYGTYLISAVVCLNASSHAFINFAMSSKYRQTVKTCLGMEKQQQQQGSMVLVSILVSVSYPILTVFLFFELRKSAKFASKALSKRSAEERHRTSRMILVKSIFYVIASTPAGISEYVVLFVTIEPQSILETLVGYGSIFISALFCLNASSHGIISLTMSTKYRETVKKCLGWEKQRQGSIISVTKNIFISSSK</sequence>
<evidence type="ECO:0000259" key="7">
    <source>
        <dbReference type="PROSITE" id="PS50262"/>
    </source>
</evidence>
<dbReference type="AlphaFoldDB" id="A0A2G5T989"/>
<feature type="transmembrane region" description="Helical" evidence="5">
    <location>
        <begin position="168"/>
        <end position="189"/>
    </location>
</feature>
<dbReference type="PANTHER" id="PTHR47088:SF1">
    <property type="entry name" value="G-PROTEIN COUPLED RECEPTORS FAMILY 1 PROFILE DOMAIN-CONTAINING PROTEIN-RELATED"/>
    <property type="match status" value="1"/>
</dbReference>
<keyword evidence="6" id="KW-0732">Signal</keyword>
<feature type="signal peptide" evidence="6">
    <location>
        <begin position="1"/>
        <end position="22"/>
    </location>
</feature>
<evidence type="ECO:0000313" key="8">
    <source>
        <dbReference type="EMBL" id="PIC23729.1"/>
    </source>
</evidence>
<dbReference type="PROSITE" id="PS50262">
    <property type="entry name" value="G_PROTEIN_RECEP_F1_2"/>
    <property type="match status" value="1"/>
</dbReference>
<dbReference type="EMBL" id="PDUG01000005">
    <property type="protein sequence ID" value="PIC23729.1"/>
    <property type="molecule type" value="Genomic_DNA"/>
</dbReference>
<feature type="transmembrane region" description="Helical" evidence="5">
    <location>
        <begin position="250"/>
        <end position="271"/>
    </location>
</feature>
<name>A0A2G5T989_9PELO</name>
<dbReference type="SUPFAM" id="SSF81321">
    <property type="entry name" value="Family A G protein-coupled receptor-like"/>
    <property type="match status" value="2"/>
</dbReference>
<evidence type="ECO:0000313" key="9">
    <source>
        <dbReference type="Proteomes" id="UP000230233"/>
    </source>
</evidence>
<evidence type="ECO:0000256" key="6">
    <source>
        <dbReference type="SAM" id="SignalP"/>
    </source>
</evidence>
<dbReference type="PANTHER" id="PTHR47088">
    <property type="entry name" value="SERPENTINE RECEPTOR, CLASS W"/>
    <property type="match status" value="1"/>
</dbReference>
<feature type="transmembrane region" description="Helical" evidence="5">
    <location>
        <begin position="352"/>
        <end position="371"/>
    </location>
</feature>
<dbReference type="Proteomes" id="UP000230233">
    <property type="component" value="Chromosome V"/>
</dbReference>
<feature type="transmembrane region" description="Helical" evidence="5">
    <location>
        <begin position="95"/>
        <end position="116"/>
    </location>
</feature>
<comment type="caution">
    <text evidence="8">The sequence shown here is derived from an EMBL/GenBank/DDBJ whole genome shotgun (WGS) entry which is preliminary data.</text>
</comment>
<feature type="transmembrane region" description="Helical" evidence="5">
    <location>
        <begin position="299"/>
        <end position="319"/>
    </location>
</feature>
<feature type="transmembrane region" description="Helical" evidence="5">
    <location>
        <begin position="383"/>
        <end position="404"/>
    </location>
</feature>
<comment type="subcellular location">
    <subcellularLocation>
        <location evidence="1">Membrane</location>
    </subcellularLocation>
</comment>
<proteinExistence type="predicted"/>
<dbReference type="Pfam" id="PF10324">
    <property type="entry name" value="7TM_GPCR_Srw"/>
    <property type="match status" value="2"/>
</dbReference>